<name>A0A841GLN5_9BACT</name>
<dbReference type="InterPro" id="IPR025748">
    <property type="entry name" value="PrcB_C_dom"/>
</dbReference>
<evidence type="ECO:0000313" key="4">
    <source>
        <dbReference type="Proteomes" id="UP000582837"/>
    </source>
</evidence>
<feature type="signal peptide" evidence="1">
    <location>
        <begin position="1"/>
        <end position="17"/>
    </location>
</feature>
<proteinExistence type="predicted"/>
<dbReference type="Proteomes" id="UP000582837">
    <property type="component" value="Unassembled WGS sequence"/>
</dbReference>
<dbReference type="RefSeq" id="WP_170036242.1">
    <property type="nucleotide sequence ID" value="NZ_JABDTL010000002.1"/>
</dbReference>
<reference evidence="3 4" key="1">
    <citation type="submission" date="2020-08" db="EMBL/GenBank/DDBJ databases">
        <title>Genomic Encyclopedia of Type Strains, Phase IV (KMG-IV): sequencing the most valuable type-strain genomes for metagenomic binning, comparative biology and taxonomic classification.</title>
        <authorList>
            <person name="Goeker M."/>
        </authorList>
    </citation>
    <scope>NUCLEOTIDE SEQUENCE [LARGE SCALE GENOMIC DNA]</scope>
    <source>
        <strain evidence="3 4">DSM 29007</strain>
    </source>
</reference>
<sequence length="164" mass="17233">MRTLRVAASAAMLLAAACGDNPSSPPAANKLPAGEVVALTPLTGFSPHYSAFDKPARVVVTSDTIWARIAGELFTQGAARPAIDFSREIVLFAAMGTRSSGGFRIEIERAVRTDGAVVAEVVETSPGGNCISTQALTRPVYAVRMARPDASVSFVERKVVHECS</sequence>
<dbReference type="Pfam" id="PF14343">
    <property type="entry name" value="PrcB_C"/>
    <property type="match status" value="1"/>
</dbReference>
<dbReference type="PROSITE" id="PS51257">
    <property type="entry name" value="PROKAR_LIPOPROTEIN"/>
    <property type="match status" value="1"/>
</dbReference>
<feature type="chain" id="PRO_5032921721" description="PrcB C-terminal domain-containing protein" evidence="1">
    <location>
        <begin position="18"/>
        <end position="164"/>
    </location>
</feature>
<evidence type="ECO:0000259" key="2">
    <source>
        <dbReference type="Pfam" id="PF14343"/>
    </source>
</evidence>
<evidence type="ECO:0000256" key="1">
    <source>
        <dbReference type="SAM" id="SignalP"/>
    </source>
</evidence>
<keyword evidence="4" id="KW-1185">Reference proteome</keyword>
<organism evidence="3 4">
    <name type="scientific">Longimicrobium terrae</name>
    <dbReference type="NCBI Taxonomy" id="1639882"/>
    <lineage>
        <taxon>Bacteria</taxon>
        <taxon>Pseudomonadati</taxon>
        <taxon>Gemmatimonadota</taxon>
        <taxon>Longimicrobiia</taxon>
        <taxon>Longimicrobiales</taxon>
        <taxon>Longimicrobiaceae</taxon>
        <taxon>Longimicrobium</taxon>
    </lineage>
</organism>
<protein>
    <recommendedName>
        <fullName evidence="2">PrcB C-terminal domain-containing protein</fullName>
    </recommendedName>
</protein>
<feature type="domain" description="PrcB C-terminal" evidence="2">
    <location>
        <begin position="90"/>
        <end position="145"/>
    </location>
</feature>
<gene>
    <name evidence="3" type="ORF">HNQ61_001298</name>
</gene>
<dbReference type="EMBL" id="JACHIA010000003">
    <property type="protein sequence ID" value="MBB6069681.1"/>
    <property type="molecule type" value="Genomic_DNA"/>
</dbReference>
<evidence type="ECO:0000313" key="3">
    <source>
        <dbReference type="EMBL" id="MBB6069681.1"/>
    </source>
</evidence>
<dbReference type="AlphaFoldDB" id="A0A841GLN5"/>
<accession>A0A841GLN5</accession>
<comment type="caution">
    <text evidence="3">The sequence shown here is derived from an EMBL/GenBank/DDBJ whole genome shotgun (WGS) entry which is preliminary data.</text>
</comment>
<keyword evidence="1" id="KW-0732">Signal</keyword>